<proteinExistence type="predicted"/>
<dbReference type="Pfam" id="PF12728">
    <property type="entry name" value="HTH_17"/>
    <property type="match status" value="1"/>
</dbReference>
<protein>
    <submittedName>
        <fullName evidence="2">DNA-binding protein</fullName>
    </submittedName>
</protein>
<dbReference type="Proteomes" id="UP000292085">
    <property type="component" value="Unassembled WGS sequence"/>
</dbReference>
<keyword evidence="2" id="KW-0238">DNA-binding</keyword>
<dbReference type="InterPro" id="IPR041657">
    <property type="entry name" value="HTH_17"/>
</dbReference>
<sequence>MKKDDALTESHRLTVRIPTAMAMLGLGRSKIYDLMDSREIETVKAGKARLIVVQSLHDFIARHRER</sequence>
<keyword evidence="3" id="KW-1185">Reference proteome</keyword>
<dbReference type="RefSeq" id="WP_130158745.1">
    <property type="nucleotide sequence ID" value="NZ_SGIS01000022.1"/>
</dbReference>
<organism evidence="2 3">
    <name type="scientific">Sphingomonas populi</name>
    <dbReference type="NCBI Taxonomy" id="2484750"/>
    <lineage>
        <taxon>Bacteria</taxon>
        <taxon>Pseudomonadati</taxon>
        <taxon>Pseudomonadota</taxon>
        <taxon>Alphaproteobacteria</taxon>
        <taxon>Sphingomonadales</taxon>
        <taxon>Sphingomonadaceae</taxon>
        <taxon>Sphingomonas</taxon>
    </lineage>
</organism>
<dbReference type="EMBL" id="SGIS01000022">
    <property type="protein sequence ID" value="RZF63701.1"/>
    <property type="molecule type" value="Genomic_DNA"/>
</dbReference>
<evidence type="ECO:0000313" key="2">
    <source>
        <dbReference type="EMBL" id="RZF63701.1"/>
    </source>
</evidence>
<evidence type="ECO:0000259" key="1">
    <source>
        <dbReference type="Pfam" id="PF12728"/>
    </source>
</evidence>
<dbReference type="AlphaFoldDB" id="A0A4Q6XUQ8"/>
<gene>
    <name evidence="2" type="ORF">EWE75_14565</name>
</gene>
<dbReference type="GO" id="GO:0003677">
    <property type="term" value="F:DNA binding"/>
    <property type="evidence" value="ECO:0007669"/>
    <property type="project" value="UniProtKB-KW"/>
</dbReference>
<dbReference type="OrthoDB" id="7874861at2"/>
<reference evidence="2 3" key="1">
    <citation type="submission" date="2019-02" db="EMBL/GenBank/DDBJ databases">
        <authorList>
            <person name="Li Y."/>
        </authorList>
    </citation>
    <scope>NUCLEOTIDE SEQUENCE [LARGE SCALE GENOMIC DNA]</scope>
    <source>
        <strain evidence="2 3">3-7</strain>
    </source>
</reference>
<comment type="caution">
    <text evidence="2">The sequence shown here is derived from an EMBL/GenBank/DDBJ whole genome shotgun (WGS) entry which is preliminary data.</text>
</comment>
<accession>A0A4Q6XUQ8</accession>
<feature type="domain" description="Helix-turn-helix" evidence="1">
    <location>
        <begin position="17"/>
        <end position="64"/>
    </location>
</feature>
<name>A0A4Q6XUQ8_9SPHN</name>
<evidence type="ECO:0000313" key="3">
    <source>
        <dbReference type="Proteomes" id="UP000292085"/>
    </source>
</evidence>